<dbReference type="AlphaFoldDB" id="A0A0W7WVP4"/>
<evidence type="ECO:0000313" key="8">
    <source>
        <dbReference type="Proteomes" id="UP000054804"/>
    </source>
</evidence>
<comment type="subcellular location">
    <subcellularLocation>
        <location evidence="1">Cell membrane</location>
        <topology evidence="1">Multi-pass membrane protein</topology>
    </subcellularLocation>
</comment>
<feature type="transmembrane region" description="Helical" evidence="6">
    <location>
        <begin position="185"/>
        <end position="203"/>
    </location>
</feature>
<organism evidence="7 8">
    <name type="scientific">Streptomyces silvensis</name>
    <dbReference type="NCBI Taxonomy" id="1765722"/>
    <lineage>
        <taxon>Bacteria</taxon>
        <taxon>Bacillati</taxon>
        <taxon>Actinomycetota</taxon>
        <taxon>Actinomycetes</taxon>
        <taxon>Kitasatosporales</taxon>
        <taxon>Streptomycetaceae</taxon>
        <taxon>Streptomyces</taxon>
    </lineage>
</organism>
<dbReference type="PANTHER" id="PTHR30086:SF20">
    <property type="entry name" value="ARGININE EXPORTER PROTEIN ARGO-RELATED"/>
    <property type="match status" value="1"/>
</dbReference>
<accession>A0A0W7WVP4</accession>
<dbReference type="Pfam" id="PF01810">
    <property type="entry name" value="LysE"/>
    <property type="match status" value="1"/>
</dbReference>
<dbReference type="STRING" id="1765722.AT728_29055"/>
<feature type="transmembrane region" description="Helical" evidence="6">
    <location>
        <begin position="40"/>
        <end position="62"/>
    </location>
</feature>
<keyword evidence="2" id="KW-1003">Cell membrane</keyword>
<dbReference type="GO" id="GO:0005886">
    <property type="term" value="C:plasma membrane"/>
    <property type="evidence" value="ECO:0007669"/>
    <property type="project" value="UniProtKB-SubCell"/>
</dbReference>
<dbReference type="GO" id="GO:0015171">
    <property type="term" value="F:amino acid transmembrane transporter activity"/>
    <property type="evidence" value="ECO:0007669"/>
    <property type="project" value="TreeGrafter"/>
</dbReference>
<dbReference type="Proteomes" id="UP000054804">
    <property type="component" value="Unassembled WGS sequence"/>
</dbReference>
<dbReference type="InterPro" id="IPR001123">
    <property type="entry name" value="LeuE-type"/>
</dbReference>
<dbReference type="EMBL" id="LOCL01000058">
    <property type="protein sequence ID" value="KUF14658.1"/>
    <property type="molecule type" value="Genomic_DNA"/>
</dbReference>
<evidence type="ECO:0000256" key="5">
    <source>
        <dbReference type="ARBA" id="ARBA00023136"/>
    </source>
</evidence>
<keyword evidence="4 6" id="KW-1133">Transmembrane helix</keyword>
<comment type="caution">
    <text evidence="7">The sequence shown here is derived from an EMBL/GenBank/DDBJ whole genome shotgun (WGS) entry which is preliminary data.</text>
</comment>
<feature type="transmembrane region" description="Helical" evidence="6">
    <location>
        <begin position="113"/>
        <end position="134"/>
    </location>
</feature>
<keyword evidence="5 6" id="KW-0472">Membrane</keyword>
<sequence>MAVSSITAFWAVSVLLILVPGADWAYAISAGIRDRSVAPAVGGLLLGYVGLTAVVAAGVAAVVADHPAVLASLTLLGALYLIWLGATTLSRPGTPQAAPSAVADGAGTRRARILQGAGISGLNPKALLLFLALLPQFTQPGTGWPLALQISTLGLVHIVSCGAIYLCVGVLVRTVLRARPAAARAVTRVSGAAMIVIGVVLAVEQLT</sequence>
<dbReference type="OrthoDB" id="9814990at2"/>
<evidence type="ECO:0000313" key="7">
    <source>
        <dbReference type="EMBL" id="KUF14658.1"/>
    </source>
</evidence>
<evidence type="ECO:0000256" key="3">
    <source>
        <dbReference type="ARBA" id="ARBA00022692"/>
    </source>
</evidence>
<dbReference type="RefSeq" id="WP_058851170.1">
    <property type="nucleotide sequence ID" value="NZ_LOCL01000058.1"/>
</dbReference>
<feature type="transmembrane region" description="Helical" evidence="6">
    <location>
        <begin position="146"/>
        <end position="173"/>
    </location>
</feature>
<gene>
    <name evidence="7" type="ORF">AT728_29055</name>
</gene>
<evidence type="ECO:0000256" key="4">
    <source>
        <dbReference type="ARBA" id="ARBA00022989"/>
    </source>
</evidence>
<evidence type="ECO:0000256" key="6">
    <source>
        <dbReference type="SAM" id="Phobius"/>
    </source>
</evidence>
<evidence type="ECO:0000256" key="2">
    <source>
        <dbReference type="ARBA" id="ARBA00022475"/>
    </source>
</evidence>
<protein>
    <submittedName>
        <fullName evidence="7">Lysine transporter LysE</fullName>
    </submittedName>
</protein>
<dbReference type="PANTHER" id="PTHR30086">
    <property type="entry name" value="ARGININE EXPORTER PROTEIN ARGO"/>
    <property type="match status" value="1"/>
</dbReference>
<name>A0A0W7WVP4_9ACTN</name>
<evidence type="ECO:0000256" key="1">
    <source>
        <dbReference type="ARBA" id="ARBA00004651"/>
    </source>
</evidence>
<feature type="transmembrane region" description="Helical" evidence="6">
    <location>
        <begin position="6"/>
        <end position="28"/>
    </location>
</feature>
<keyword evidence="3 6" id="KW-0812">Transmembrane</keyword>
<feature type="transmembrane region" description="Helical" evidence="6">
    <location>
        <begin position="68"/>
        <end position="86"/>
    </location>
</feature>
<keyword evidence="8" id="KW-1185">Reference proteome</keyword>
<proteinExistence type="predicted"/>
<reference evidence="7 8" key="1">
    <citation type="submission" date="2015-12" db="EMBL/GenBank/DDBJ databases">
        <title>Draft genome sequence of Streptomyces silvensis ATCC 53525, a producer of novel hormone antagonists.</title>
        <authorList>
            <person name="Johnston C.W."/>
            <person name="Li Y."/>
            <person name="Magarvey N.A."/>
        </authorList>
    </citation>
    <scope>NUCLEOTIDE SEQUENCE [LARGE SCALE GENOMIC DNA]</scope>
    <source>
        <strain evidence="7 8">ATCC 53525</strain>
    </source>
</reference>